<keyword evidence="3" id="KW-1185">Reference proteome</keyword>
<feature type="transmembrane region" description="Helical" evidence="1">
    <location>
        <begin position="30"/>
        <end position="49"/>
    </location>
</feature>
<keyword evidence="1" id="KW-1133">Transmembrane helix</keyword>
<dbReference type="AlphaFoldDB" id="A0A1X7JIL5"/>
<protein>
    <submittedName>
        <fullName evidence="2">Uncharacterized membrane protein</fullName>
    </submittedName>
</protein>
<dbReference type="InterPro" id="IPR009781">
    <property type="entry name" value="DUF1345"/>
</dbReference>
<feature type="transmembrane region" description="Helical" evidence="1">
    <location>
        <begin position="190"/>
        <end position="209"/>
    </location>
</feature>
<keyword evidence="1" id="KW-0472">Membrane</keyword>
<accession>A0A1X7JIL5</accession>
<gene>
    <name evidence="2" type="ORF">SAMN06295981_1622</name>
</gene>
<reference evidence="3" key="1">
    <citation type="submission" date="2017-04" db="EMBL/GenBank/DDBJ databases">
        <authorList>
            <person name="Varghese N."/>
            <person name="Submissions S."/>
        </authorList>
    </citation>
    <scope>NUCLEOTIDE SEQUENCE [LARGE SCALE GENOMIC DNA]</scope>
    <source>
        <strain evidence="3">VDS</strain>
    </source>
</reference>
<proteinExistence type="predicted"/>
<evidence type="ECO:0000313" key="3">
    <source>
        <dbReference type="Proteomes" id="UP000193309"/>
    </source>
</evidence>
<feature type="transmembrane region" description="Helical" evidence="1">
    <location>
        <begin position="85"/>
        <end position="105"/>
    </location>
</feature>
<feature type="transmembrane region" description="Helical" evidence="1">
    <location>
        <begin position="111"/>
        <end position="133"/>
    </location>
</feature>
<dbReference type="RefSeq" id="WP_085549736.1">
    <property type="nucleotide sequence ID" value="NZ_FXAR01000005.1"/>
</dbReference>
<dbReference type="EMBL" id="FXAR01000005">
    <property type="protein sequence ID" value="SMG27572.1"/>
    <property type="molecule type" value="Genomic_DNA"/>
</dbReference>
<dbReference type="Proteomes" id="UP000193309">
    <property type="component" value="Unassembled WGS sequence"/>
</dbReference>
<dbReference type="Pfam" id="PF07077">
    <property type="entry name" value="DUF1345"/>
    <property type="match status" value="1"/>
</dbReference>
<name>A0A1X7JIL5_9CORY</name>
<dbReference type="STRING" id="1610489.SAMN06295981_1622"/>
<evidence type="ECO:0000313" key="2">
    <source>
        <dbReference type="EMBL" id="SMG27572.1"/>
    </source>
</evidence>
<sequence>MSILLSSVLGLAVTTGLLLGGVIGDDVMTLLILYYLVTWVVFCPLYLVWTHRQWSRTDLAELEPMAREGRRPRWGTASGVGHPEWWSIQAGVISALIVIAASRLNLFPDQLWLPLLGLLTVAGSWALMVYAFAEKYLDLHLRGEEIDLPDQHADGVPEFGDFLSHSVAVFTMSGVHTRSRAARSAVRSHTLVAFGFNTVIVAMTVSLLFT</sequence>
<dbReference type="OrthoDB" id="4964691at2"/>
<evidence type="ECO:0000256" key="1">
    <source>
        <dbReference type="SAM" id="Phobius"/>
    </source>
</evidence>
<organism evidence="2 3">
    <name type="scientific">Corynebacterium pollutisoli</name>
    <dbReference type="NCBI Taxonomy" id="1610489"/>
    <lineage>
        <taxon>Bacteria</taxon>
        <taxon>Bacillati</taxon>
        <taxon>Actinomycetota</taxon>
        <taxon>Actinomycetes</taxon>
        <taxon>Mycobacteriales</taxon>
        <taxon>Corynebacteriaceae</taxon>
        <taxon>Corynebacterium</taxon>
    </lineage>
</organism>
<keyword evidence="1" id="KW-0812">Transmembrane</keyword>